<name>A0A2P6VLD3_9CHLO</name>
<dbReference type="InterPro" id="IPR046341">
    <property type="entry name" value="SET_dom_sf"/>
</dbReference>
<protein>
    <submittedName>
        <fullName evidence="5">Histone-lysine N-methyltransferase ASHR2</fullName>
    </submittedName>
</protein>
<feature type="compositionally biased region" description="Low complexity" evidence="3">
    <location>
        <begin position="711"/>
        <end position="727"/>
    </location>
</feature>
<comment type="caution">
    <text evidence="5">The sequence shown here is derived from an EMBL/GenBank/DDBJ whole genome shotgun (WGS) entry which is preliminary data.</text>
</comment>
<dbReference type="AlphaFoldDB" id="A0A2P6VLD3"/>
<dbReference type="GO" id="GO:0008168">
    <property type="term" value="F:methyltransferase activity"/>
    <property type="evidence" value="ECO:0007669"/>
    <property type="project" value="UniProtKB-KW"/>
</dbReference>
<dbReference type="Proteomes" id="UP000239649">
    <property type="component" value="Unassembled WGS sequence"/>
</dbReference>
<dbReference type="Pfam" id="PF00856">
    <property type="entry name" value="SET"/>
    <property type="match status" value="1"/>
</dbReference>
<dbReference type="Gene3D" id="1.10.220.160">
    <property type="match status" value="1"/>
</dbReference>
<evidence type="ECO:0000313" key="5">
    <source>
        <dbReference type="EMBL" id="PSC74867.1"/>
    </source>
</evidence>
<feature type="domain" description="SET" evidence="4">
    <location>
        <begin position="770"/>
        <end position="1046"/>
    </location>
</feature>
<keyword evidence="2" id="KW-0119">Carbohydrate metabolism</keyword>
<accession>A0A2P6VLD3</accession>
<feature type="compositionally biased region" description="Gly residues" evidence="3">
    <location>
        <begin position="607"/>
        <end position="627"/>
    </location>
</feature>
<comment type="similarity">
    <text evidence="1">Belongs to the glycosyl hydrolases 36 family.</text>
</comment>
<dbReference type="Gene3D" id="2.170.270.10">
    <property type="entry name" value="SET domain"/>
    <property type="match status" value="1"/>
</dbReference>
<dbReference type="STRING" id="554055.A0A2P6VLD3"/>
<dbReference type="PROSITE" id="PS50280">
    <property type="entry name" value="SET"/>
    <property type="match status" value="1"/>
</dbReference>
<dbReference type="PANTHER" id="PTHR47420">
    <property type="entry name" value="HISTONE-LYSINE N-METHYLTRANSFERASE ASHR2"/>
    <property type="match status" value="1"/>
</dbReference>
<dbReference type="InterPro" id="IPR044238">
    <property type="entry name" value="ASHR2-like"/>
</dbReference>
<dbReference type="Pfam" id="PF05691">
    <property type="entry name" value="Raffinose_syn"/>
    <property type="match status" value="5"/>
</dbReference>
<feature type="compositionally biased region" description="Low complexity" evidence="3">
    <location>
        <begin position="131"/>
        <end position="149"/>
    </location>
</feature>
<feature type="compositionally biased region" description="Gly residues" evidence="3">
    <location>
        <begin position="1106"/>
        <end position="1115"/>
    </location>
</feature>
<dbReference type="OrthoDB" id="265717at2759"/>
<dbReference type="CDD" id="cd20071">
    <property type="entry name" value="SET_SMYD"/>
    <property type="match status" value="1"/>
</dbReference>
<reference evidence="5 6" key="1">
    <citation type="journal article" date="2018" name="Plant J.">
        <title>Genome sequences of Chlorella sorokiniana UTEX 1602 and Micractinium conductrix SAG 241.80: implications to maltose excretion by a green alga.</title>
        <authorList>
            <person name="Arriola M.B."/>
            <person name="Velmurugan N."/>
            <person name="Zhang Y."/>
            <person name="Plunkett M.H."/>
            <person name="Hondzo H."/>
            <person name="Barney B.M."/>
        </authorList>
    </citation>
    <scope>NUCLEOTIDE SEQUENCE [LARGE SCALE GENOMIC DNA]</scope>
    <source>
        <strain evidence="5 6">SAG 241.80</strain>
    </source>
</reference>
<dbReference type="InterPro" id="IPR017853">
    <property type="entry name" value="GH"/>
</dbReference>
<gene>
    <name evidence="5" type="ORF">C2E20_1829</name>
</gene>
<dbReference type="InterPro" id="IPR008811">
    <property type="entry name" value="Glycosyl_hydrolases_36"/>
</dbReference>
<dbReference type="Gene3D" id="6.10.140.2220">
    <property type="match status" value="1"/>
</dbReference>
<evidence type="ECO:0000259" key="4">
    <source>
        <dbReference type="PROSITE" id="PS50280"/>
    </source>
</evidence>
<keyword evidence="6" id="KW-1185">Reference proteome</keyword>
<feature type="region of interest" description="Disordered" evidence="3">
    <location>
        <begin position="1078"/>
        <end position="1137"/>
    </location>
</feature>
<dbReference type="SUPFAM" id="SSF51445">
    <property type="entry name" value="(Trans)glycosidases"/>
    <property type="match status" value="1"/>
</dbReference>
<dbReference type="SUPFAM" id="SSF82199">
    <property type="entry name" value="SET domain"/>
    <property type="match status" value="1"/>
</dbReference>
<feature type="region of interest" description="Disordered" evidence="3">
    <location>
        <begin position="708"/>
        <end position="727"/>
    </location>
</feature>
<dbReference type="InterPro" id="IPR001214">
    <property type="entry name" value="SET_dom"/>
</dbReference>
<evidence type="ECO:0000256" key="3">
    <source>
        <dbReference type="SAM" id="MobiDB-lite"/>
    </source>
</evidence>
<feature type="region of interest" description="Disordered" evidence="3">
    <location>
        <begin position="603"/>
        <end position="632"/>
    </location>
</feature>
<organism evidence="5 6">
    <name type="scientific">Micractinium conductrix</name>
    <dbReference type="NCBI Taxonomy" id="554055"/>
    <lineage>
        <taxon>Eukaryota</taxon>
        <taxon>Viridiplantae</taxon>
        <taxon>Chlorophyta</taxon>
        <taxon>core chlorophytes</taxon>
        <taxon>Trebouxiophyceae</taxon>
        <taxon>Chlorellales</taxon>
        <taxon>Chlorellaceae</taxon>
        <taxon>Chlorella clade</taxon>
        <taxon>Micractinium</taxon>
    </lineage>
</organism>
<dbReference type="EMBL" id="LHPF02000003">
    <property type="protein sequence ID" value="PSC74867.1"/>
    <property type="molecule type" value="Genomic_DNA"/>
</dbReference>
<dbReference type="PANTHER" id="PTHR47420:SF3">
    <property type="entry name" value="HISTONE-LYSINE N-METHYLTRANSFERASE ASHR2"/>
    <property type="match status" value="1"/>
</dbReference>
<evidence type="ECO:0000256" key="1">
    <source>
        <dbReference type="ARBA" id="ARBA00007240"/>
    </source>
</evidence>
<proteinExistence type="inferred from homology"/>
<sequence length="1205" mass="122895">MPPDAPSEGPPALPPGALLLTVADGDLLVGGGSGGGAPAPLMAGLPPGTAARAEEGGALVLGLSLPEGERRTAQADFPLGHLRDFQRWMALAKTSLWWMSPRWGCGAATVPVETQFLLLELPPEAREERQQQAGSRAAGSPSAAPSAGGAPPPAAGPPPAYALLLPLIDGGRFRATLRPPKVRADAGRLVLRLESGSAAATAATWPSALLVVAGFYSMVSASGISEGLRSLGAGGVPPRLLIIDDGWQQTDVDPAYRAIGEGRRVQSELEVEDAVMDLILGPSDERETNTRHTMNAEEDEILGAAWWDALHHAEAQALRLMKSWLDSAKSDSWRFRAFCAAATTLLRPTLLRFYARATEHTRRLAGVRANAKFGGPAAGPDSGDLNSTAPEGSLGQVVADLKQRFGLTHVFCWHALLGFWAGVAPAGAGNSGSVDKYSAQVMRWRMSTCLGREGLRACGVDGVKVDVQGMVAHVGTATAGGGPALAAAYHASLEASAAESFGGAVINCMCGSSGGPLYISDKPGQHDFGLLRRLVLPEGSVLRCLLPGRPSPSCLFLDVNHDNTSALKGASWSTPRRGFHFHNSNPPAVTASVGPADVPGLVPLQSGDGGGAADGVNGGGVSSGGSGESRNAASGAGGKVFAVYIDSRQDLLLMGPHDSLPLELAPGGGCELLTLAAMQAGPAGLRCAPIGLVNMLNAGGAVTGCGWESNPSSSGAEPSGAGAGGAAEPSAGASGGAIFLLATRGRGVVLAYCSAAPAAVEMADGTERSAMLEVREVPGKGRAVFATRHIYGGEVVLREAPLLLYPQQATAAAFCSHCLRAFNSLDENAEGVSPCSTCGRVGFCSAACAAAAADDPGSHCTAVCRLLAACNTEGLTEEQQSALQLLTRVCSLRAAAAGGGGGGGAAARLAGLASLAAPPGAAAADVSTRELHGRLSHALVAVGAAPAAALSLEEVTALLARDAANGYGIMAPSAPDGERRIRGTGLYSAAAMFNHECLPSVARFDRFNASAAGPGSSAAAPGTNTAVEFRALHDIPEGEEVTQSYFPLPWPLAERQERCKQEYGFQCGCPRCREEATWSEGESDWETDEDAGMAEAAEAAAEAAANGGGGAGGGHACSHSDQHHQHQHQPQAEGEQSGADPAYISLFLLKYVCPRQGCLGTLAPLAECVAAAAAAGGADEAVYECNMCGGRRTEAEFLAELEAAE</sequence>
<evidence type="ECO:0000256" key="2">
    <source>
        <dbReference type="ARBA" id="ARBA00023277"/>
    </source>
</evidence>
<feature type="compositionally biased region" description="Acidic residues" evidence="3">
    <location>
        <begin position="1081"/>
        <end position="1092"/>
    </location>
</feature>
<dbReference type="SMART" id="SM00317">
    <property type="entry name" value="SET"/>
    <property type="match status" value="1"/>
</dbReference>
<evidence type="ECO:0000313" key="6">
    <source>
        <dbReference type="Proteomes" id="UP000239649"/>
    </source>
</evidence>
<dbReference type="GO" id="GO:0032259">
    <property type="term" value="P:methylation"/>
    <property type="evidence" value="ECO:0007669"/>
    <property type="project" value="UniProtKB-KW"/>
</dbReference>
<feature type="compositionally biased region" description="Low complexity" evidence="3">
    <location>
        <begin position="1093"/>
        <end position="1105"/>
    </location>
</feature>
<feature type="region of interest" description="Disordered" evidence="3">
    <location>
        <begin position="125"/>
        <end position="155"/>
    </location>
</feature>